<keyword evidence="5 7" id="KW-1133">Transmembrane helix</keyword>
<evidence type="ECO:0000313" key="10">
    <source>
        <dbReference type="Proteomes" id="UP001233999"/>
    </source>
</evidence>
<feature type="transmembrane region" description="Helical" evidence="7">
    <location>
        <begin position="31"/>
        <end position="54"/>
    </location>
</feature>
<dbReference type="AlphaFoldDB" id="A0AAD8AHC3"/>
<feature type="transmembrane region" description="Helical" evidence="7">
    <location>
        <begin position="267"/>
        <end position="295"/>
    </location>
</feature>
<feature type="transmembrane region" description="Helical" evidence="7">
    <location>
        <begin position="315"/>
        <end position="332"/>
    </location>
</feature>
<feature type="transmembrane region" description="Helical" evidence="7">
    <location>
        <begin position="120"/>
        <end position="138"/>
    </location>
</feature>
<dbReference type="InterPro" id="IPR013057">
    <property type="entry name" value="AA_transpt_TM"/>
</dbReference>
<keyword evidence="2" id="KW-0813">Transport</keyword>
<comment type="subcellular location">
    <subcellularLocation>
        <location evidence="1">Membrane</location>
        <topology evidence="1">Multi-pass membrane protein</topology>
    </subcellularLocation>
</comment>
<evidence type="ECO:0000259" key="8">
    <source>
        <dbReference type="Pfam" id="PF01490"/>
    </source>
</evidence>
<organism evidence="9 10">
    <name type="scientific">Diploptera punctata</name>
    <name type="common">Pacific beetle cockroach</name>
    <dbReference type="NCBI Taxonomy" id="6984"/>
    <lineage>
        <taxon>Eukaryota</taxon>
        <taxon>Metazoa</taxon>
        <taxon>Ecdysozoa</taxon>
        <taxon>Arthropoda</taxon>
        <taxon>Hexapoda</taxon>
        <taxon>Insecta</taxon>
        <taxon>Pterygota</taxon>
        <taxon>Neoptera</taxon>
        <taxon>Polyneoptera</taxon>
        <taxon>Dictyoptera</taxon>
        <taxon>Blattodea</taxon>
        <taxon>Blaberoidea</taxon>
        <taxon>Blaberidae</taxon>
        <taxon>Diplopterinae</taxon>
        <taxon>Diploptera</taxon>
    </lineage>
</organism>
<accession>A0AAD8AHC3</accession>
<gene>
    <name evidence="9" type="ORF">L9F63_010298</name>
</gene>
<feature type="transmembrane region" description="Helical" evidence="7">
    <location>
        <begin position="145"/>
        <end position="165"/>
    </location>
</feature>
<keyword evidence="6 7" id="KW-0472">Membrane</keyword>
<evidence type="ECO:0000313" key="9">
    <source>
        <dbReference type="EMBL" id="KAJ9599214.1"/>
    </source>
</evidence>
<keyword evidence="3 7" id="KW-0812">Transmembrane</keyword>
<reference evidence="9" key="2">
    <citation type="submission" date="2023-05" db="EMBL/GenBank/DDBJ databases">
        <authorList>
            <person name="Fouks B."/>
        </authorList>
    </citation>
    <scope>NUCLEOTIDE SEQUENCE</scope>
    <source>
        <strain evidence="9">Stay&amp;Tobe</strain>
        <tissue evidence="9">Testes</tissue>
    </source>
</reference>
<sequence>MGSNTATIMTLANSIIGVGVLAMPFCFKQCGIVLSILMLILSSGLSRLACHFLLKAAIMARRRNFEFLAFHTFGPPGKTIVELFIIGFLMGTCIAFFVVVGDLGPAIIAKLFQLDNTASLRQVVLISLAVGIVLPLGLMRNVSSLAAICTATIGFYLCLVFKVMAEAIPHLAANDWMDKVHFWRPAGLLQCTPIFSMALFCQTQLFEIFESLPNANLDKMNEVVRHAVNLCTGFYIFVGFFGYVAFFTQNFTGNILMSFTPTWASDAIKFGFVLSVAVSFPLVIFPCRASLYSLLFRRVQMPHETTSSHIPETRFRFLTIAIISISLTVGLITPNIELVLGLVGSTIGVLICVMFPAVAFICISTKSSSERLLAQFLLFVGVLILVLGTYATLNPTQNGDVEGQTFPPDRIDSIARMSLLPVDKAVTTIKVIDFKHPEQIEPK</sequence>
<dbReference type="Pfam" id="PF01490">
    <property type="entry name" value="Aa_trans"/>
    <property type="match status" value="1"/>
</dbReference>
<feature type="transmembrane region" description="Helical" evidence="7">
    <location>
        <begin position="338"/>
        <end position="360"/>
    </location>
</feature>
<keyword evidence="10" id="KW-1185">Reference proteome</keyword>
<dbReference type="GO" id="GO:0016020">
    <property type="term" value="C:membrane"/>
    <property type="evidence" value="ECO:0007669"/>
    <property type="project" value="UniProtKB-SubCell"/>
</dbReference>
<feature type="transmembrane region" description="Helical" evidence="7">
    <location>
        <begin position="227"/>
        <end position="247"/>
    </location>
</feature>
<evidence type="ECO:0000256" key="2">
    <source>
        <dbReference type="ARBA" id="ARBA00022448"/>
    </source>
</evidence>
<dbReference type="Proteomes" id="UP001233999">
    <property type="component" value="Unassembled WGS sequence"/>
</dbReference>
<feature type="transmembrane region" description="Helical" evidence="7">
    <location>
        <begin position="7"/>
        <end position="25"/>
    </location>
</feature>
<feature type="non-terminal residue" evidence="9">
    <location>
        <position position="443"/>
    </location>
</feature>
<keyword evidence="4" id="KW-0029">Amino-acid transport</keyword>
<evidence type="ECO:0000256" key="6">
    <source>
        <dbReference type="ARBA" id="ARBA00023136"/>
    </source>
</evidence>
<proteinExistence type="predicted"/>
<evidence type="ECO:0000256" key="4">
    <source>
        <dbReference type="ARBA" id="ARBA00022970"/>
    </source>
</evidence>
<feature type="transmembrane region" description="Helical" evidence="7">
    <location>
        <begin position="372"/>
        <end position="393"/>
    </location>
</feature>
<dbReference type="PANTHER" id="PTHR22950:SF646">
    <property type="entry name" value="SODIUM-COUPLED NEUTRAL AMINO ACID TRANSPORTER 10-RELATED"/>
    <property type="match status" value="1"/>
</dbReference>
<feature type="domain" description="Amino acid transporter transmembrane" evidence="8">
    <location>
        <begin position="3"/>
        <end position="392"/>
    </location>
</feature>
<dbReference type="EMBL" id="JASPKZ010000827">
    <property type="protein sequence ID" value="KAJ9599214.1"/>
    <property type="molecule type" value="Genomic_DNA"/>
</dbReference>
<evidence type="ECO:0000256" key="1">
    <source>
        <dbReference type="ARBA" id="ARBA00004141"/>
    </source>
</evidence>
<dbReference type="PANTHER" id="PTHR22950">
    <property type="entry name" value="AMINO ACID TRANSPORTER"/>
    <property type="match status" value="1"/>
</dbReference>
<evidence type="ECO:0000256" key="3">
    <source>
        <dbReference type="ARBA" id="ARBA00022692"/>
    </source>
</evidence>
<evidence type="ECO:0000256" key="7">
    <source>
        <dbReference type="SAM" id="Phobius"/>
    </source>
</evidence>
<protein>
    <recommendedName>
        <fullName evidence="8">Amino acid transporter transmembrane domain-containing protein</fullName>
    </recommendedName>
</protein>
<evidence type="ECO:0000256" key="5">
    <source>
        <dbReference type="ARBA" id="ARBA00022989"/>
    </source>
</evidence>
<comment type="caution">
    <text evidence="9">The sequence shown here is derived from an EMBL/GenBank/DDBJ whole genome shotgun (WGS) entry which is preliminary data.</text>
</comment>
<reference evidence="9" key="1">
    <citation type="journal article" date="2023" name="IScience">
        <title>Live-bearing cockroach genome reveals convergent evolutionary mechanisms linked to viviparity in insects and beyond.</title>
        <authorList>
            <person name="Fouks B."/>
            <person name="Harrison M.C."/>
            <person name="Mikhailova A.A."/>
            <person name="Marchal E."/>
            <person name="English S."/>
            <person name="Carruthers M."/>
            <person name="Jennings E.C."/>
            <person name="Chiamaka E.L."/>
            <person name="Frigard R.A."/>
            <person name="Pippel M."/>
            <person name="Attardo G.M."/>
            <person name="Benoit J.B."/>
            <person name="Bornberg-Bauer E."/>
            <person name="Tobe S.S."/>
        </authorList>
    </citation>
    <scope>NUCLEOTIDE SEQUENCE</scope>
    <source>
        <strain evidence="9">Stay&amp;Tobe</strain>
    </source>
</reference>
<feature type="transmembrane region" description="Helical" evidence="7">
    <location>
        <begin position="80"/>
        <end position="100"/>
    </location>
</feature>
<name>A0AAD8AHC3_DIPPU</name>
<dbReference type="GO" id="GO:0015179">
    <property type="term" value="F:L-amino acid transmembrane transporter activity"/>
    <property type="evidence" value="ECO:0007669"/>
    <property type="project" value="TreeGrafter"/>
</dbReference>